<dbReference type="GO" id="GO:0016746">
    <property type="term" value="F:acyltransferase activity"/>
    <property type="evidence" value="ECO:0007669"/>
    <property type="project" value="UniProtKB-KW"/>
</dbReference>
<dbReference type="PANTHER" id="PTHR31544:SF2">
    <property type="entry name" value="AIG2-LIKE PROTEIN D"/>
    <property type="match status" value="1"/>
</dbReference>
<evidence type="ECO:0000259" key="7">
    <source>
        <dbReference type="Pfam" id="PF06094"/>
    </source>
</evidence>
<dbReference type="InterPro" id="IPR045038">
    <property type="entry name" value="AIG2-like"/>
</dbReference>
<keyword evidence="3" id="KW-0808">Transferase</keyword>
<reference evidence="8 9" key="1">
    <citation type="journal article" date="2018" name="Sci. Data">
        <title>The draft genome sequence of cork oak.</title>
        <authorList>
            <person name="Ramos A.M."/>
            <person name="Usie A."/>
            <person name="Barbosa P."/>
            <person name="Barros P.M."/>
            <person name="Capote T."/>
            <person name="Chaves I."/>
            <person name="Simoes F."/>
            <person name="Abreu I."/>
            <person name="Carrasquinho I."/>
            <person name="Faro C."/>
            <person name="Guimaraes J.B."/>
            <person name="Mendonca D."/>
            <person name="Nobrega F."/>
            <person name="Rodrigues L."/>
            <person name="Saibo N.J.M."/>
            <person name="Varela M.C."/>
            <person name="Egas C."/>
            <person name="Matos J."/>
            <person name="Miguel C.M."/>
            <person name="Oliveira M.M."/>
            <person name="Ricardo C.P."/>
            <person name="Goncalves S."/>
        </authorList>
    </citation>
    <scope>NUCLEOTIDE SEQUENCE [LARGE SCALE GENOMIC DNA]</scope>
    <source>
        <strain evidence="9">cv. HL8</strain>
    </source>
</reference>
<sequence>MGLSQKKKKKKNLTANLNRKAGGKAKLNPKKKKKKANRMSASASLVQHHHNVFVYGSLLADDVVKVLLKRVPPSSSAILHSFHRFSIKGRVYPAILPVENKKVTGKVLFGITNPELDILDTFEDVEYERRTVEVSLMALETSFPLVPNLPDMKKDSSEKLQAHTYVWSDKNDPNLYGGWDFEEWKRVHMNDFIKMTTGFVEELEQPESKPRVATYESFYNQDGQNPPTS</sequence>
<dbReference type="Pfam" id="PF06094">
    <property type="entry name" value="GGACT"/>
    <property type="match status" value="1"/>
</dbReference>
<keyword evidence="9" id="KW-1185">Reference proteome</keyword>
<evidence type="ECO:0000256" key="5">
    <source>
        <dbReference type="ARBA" id="ARBA00030602"/>
    </source>
</evidence>
<evidence type="ECO:0000256" key="4">
    <source>
        <dbReference type="ARBA" id="ARBA00023315"/>
    </source>
</evidence>
<comment type="caution">
    <text evidence="8">The sequence shown here is derived from an EMBL/GenBank/DDBJ whole genome shotgun (WGS) entry which is preliminary data.</text>
</comment>
<dbReference type="AlphaFoldDB" id="A0AAW0JFR1"/>
<organism evidence="8 9">
    <name type="scientific">Quercus suber</name>
    <name type="common">Cork oak</name>
    <dbReference type="NCBI Taxonomy" id="58331"/>
    <lineage>
        <taxon>Eukaryota</taxon>
        <taxon>Viridiplantae</taxon>
        <taxon>Streptophyta</taxon>
        <taxon>Embryophyta</taxon>
        <taxon>Tracheophyta</taxon>
        <taxon>Spermatophyta</taxon>
        <taxon>Magnoliopsida</taxon>
        <taxon>eudicotyledons</taxon>
        <taxon>Gunneridae</taxon>
        <taxon>Pentapetalae</taxon>
        <taxon>rosids</taxon>
        <taxon>fabids</taxon>
        <taxon>Fagales</taxon>
        <taxon>Fagaceae</taxon>
        <taxon>Quercus</taxon>
    </lineage>
</organism>
<dbReference type="SUPFAM" id="SSF110857">
    <property type="entry name" value="Gamma-glutamyl cyclotransferase-like"/>
    <property type="match status" value="1"/>
</dbReference>
<evidence type="ECO:0000313" key="9">
    <source>
        <dbReference type="Proteomes" id="UP000237347"/>
    </source>
</evidence>
<comment type="similarity">
    <text evidence="2">Belongs to the gamma-glutamylcyclotransferase family.</text>
</comment>
<dbReference type="CDD" id="cd06661">
    <property type="entry name" value="GGCT_like"/>
    <property type="match status" value="1"/>
</dbReference>
<dbReference type="InterPro" id="IPR036568">
    <property type="entry name" value="GGCT-like_sf"/>
</dbReference>
<evidence type="ECO:0000256" key="3">
    <source>
        <dbReference type="ARBA" id="ARBA00022679"/>
    </source>
</evidence>
<dbReference type="InterPro" id="IPR009288">
    <property type="entry name" value="AIG2-like_dom"/>
</dbReference>
<dbReference type="EMBL" id="PKMF04000564">
    <property type="protein sequence ID" value="KAK7825768.1"/>
    <property type="molecule type" value="Genomic_DNA"/>
</dbReference>
<feature type="compositionally biased region" description="Basic residues" evidence="6">
    <location>
        <begin position="21"/>
        <end position="37"/>
    </location>
</feature>
<evidence type="ECO:0000256" key="2">
    <source>
        <dbReference type="ARBA" id="ARBA00008861"/>
    </source>
</evidence>
<name>A0AAW0JFR1_QUESU</name>
<dbReference type="Proteomes" id="UP000237347">
    <property type="component" value="Unassembled WGS sequence"/>
</dbReference>
<proteinExistence type="inferred from homology"/>
<gene>
    <name evidence="8" type="primary">AIG2LD</name>
    <name evidence="8" type="ORF">CFP56_032741</name>
</gene>
<dbReference type="Gene3D" id="3.10.490.10">
    <property type="entry name" value="Gamma-glutamyl cyclotransferase-like"/>
    <property type="match status" value="1"/>
</dbReference>
<evidence type="ECO:0000313" key="8">
    <source>
        <dbReference type="EMBL" id="KAK7825768.1"/>
    </source>
</evidence>
<protein>
    <recommendedName>
        <fullName evidence="5">Putative gamma-glutamylcyclotransferase</fullName>
    </recommendedName>
</protein>
<feature type="domain" description="Gamma-glutamylcyclotransferase AIG2-like" evidence="7">
    <location>
        <begin position="52"/>
        <end position="179"/>
    </location>
</feature>
<dbReference type="Gene3D" id="6.10.250.210">
    <property type="match status" value="1"/>
</dbReference>
<feature type="region of interest" description="Disordered" evidence="6">
    <location>
        <begin position="1"/>
        <end position="40"/>
    </location>
</feature>
<dbReference type="InterPro" id="IPR013024">
    <property type="entry name" value="GGCT-like"/>
</dbReference>
<comment type="function">
    <text evidence="1">Putative gamma-glutamylcyclotransferase.</text>
</comment>
<accession>A0AAW0JFR1</accession>
<feature type="compositionally biased region" description="Basic residues" evidence="6">
    <location>
        <begin position="1"/>
        <end position="12"/>
    </location>
</feature>
<evidence type="ECO:0000256" key="1">
    <source>
        <dbReference type="ARBA" id="ARBA00002782"/>
    </source>
</evidence>
<evidence type="ECO:0000256" key="6">
    <source>
        <dbReference type="SAM" id="MobiDB-lite"/>
    </source>
</evidence>
<dbReference type="PANTHER" id="PTHR31544">
    <property type="entry name" value="AIG2-LIKE PROTEIN D"/>
    <property type="match status" value="1"/>
</dbReference>
<keyword evidence="4" id="KW-0012">Acyltransferase</keyword>